<proteinExistence type="predicted"/>
<dbReference type="InterPro" id="IPR013216">
    <property type="entry name" value="Methyltransf_11"/>
</dbReference>
<dbReference type="KEGG" id="plei:Q9312_06100"/>
<accession>A0AA51RW04</accession>
<dbReference type="SUPFAM" id="SSF53335">
    <property type="entry name" value="S-adenosyl-L-methionine-dependent methyltransferases"/>
    <property type="match status" value="1"/>
</dbReference>
<dbReference type="EMBL" id="CP133548">
    <property type="protein sequence ID" value="WMS88484.1"/>
    <property type="molecule type" value="Genomic_DNA"/>
</dbReference>
<organism evidence="2 3">
    <name type="scientific">Pleionea litopenaei</name>
    <dbReference type="NCBI Taxonomy" id="3070815"/>
    <lineage>
        <taxon>Bacteria</taxon>
        <taxon>Pseudomonadati</taxon>
        <taxon>Pseudomonadota</taxon>
        <taxon>Gammaproteobacteria</taxon>
        <taxon>Oceanospirillales</taxon>
        <taxon>Pleioneaceae</taxon>
        <taxon>Pleionea</taxon>
    </lineage>
</organism>
<keyword evidence="2" id="KW-0489">Methyltransferase</keyword>
<keyword evidence="3" id="KW-1185">Reference proteome</keyword>
<evidence type="ECO:0000259" key="1">
    <source>
        <dbReference type="Pfam" id="PF08241"/>
    </source>
</evidence>
<dbReference type="Gene3D" id="3.40.50.150">
    <property type="entry name" value="Vaccinia Virus protein VP39"/>
    <property type="match status" value="1"/>
</dbReference>
<dbReference type="Proteomes" id="UP001239782">
    <property type="component" value="Chromosome"/>
</dbReference>
<feature type="domain" description="Methyltransferase type 11" evidence="1">
    <location>
        <begin position="56"/>
        <end position="127"/>
    </location>
</feature>
<evidence type="ECO:0000313" key="2">
    <source>
        <dbReference type="EMBL" id="WMS88484.1"/>
    </source>
</evidence>
<dbReference type="AlphaFoldDB" id="A0AA51RW04"/>
<dbReference type="GO" id="GO:0008757">
    <property type="term" value="F:S-adenosylmethionine-dependent methyltransferase activity"/>
    <property type="evidence" value="ECO:0007669"/>
    <property type="project" value="InterPro"/>
</dbReference>
<evidence type="ECO:0000313" key="3">
    <source>
        <dbReference type="Proteomes" id="UP001239782"/>
    </source>
</evidence>
<dbReference type="InterPro" id="IPR029063">
    <property type="entry name" value="SAM-dependent_MTases_sf"/>
</dbReference>
<dbReference type="Pfam" id="PF08241">
    <property type="entry name" value="Methyltransf_11"/>
    <property type="match status" value="1"/>
</dbReference>
<name>A0AA51RW04_9GAMM</name>
<dbReference type="GO" id="GO:0032259">
    <property type="term" value="P:methylation"/>
    <property type="evidence" value="ECO:0007669"/>
    <property type="project" value="UniProtKB-KW"/>
</dbReference>
<reference evidence="2 3" key="1">
    <citation type="submission" date="2023-08" db="EMBL/GenBank/DDBJ databases">
        <title>Pleionea litopenaei sp. nov., isolated from stomach of juvenile Litopenaeus vannamei.</title>
        <authorList>
            <person name="Rho A.M."/>
            <person name="Hwang C.Y."/>
        </authorList>
    </citation>
    <scope>NUCLEOTIDE SEQUENCE [LARGE SCALE GENOMIC DNA]</scope>
    <source>
        <strain evidence="2 3">HL-JVS1</strain>
    </source>
</reference>
<sequence>MYQDKPSRDKGPQPFSSTLFSGEAKVRELVQRLLDELLPESFGYYAATLGDLGAGLDFTHSPIKHWFYLTNQRRAETSCIVQYDALPIASDSLDMVLLPHILDFIEQPHDLLREVERVMIPDGKLVISGINPISWFGLRKLSAKLIGNPVMSRRLIGLSRIKDWLKLIGFEVEDYCGLEFIAQSEPQIWQPFASHFCSHYFIIARKSVSTLTPIRPSWRTNRKLVPARFAEPGVQRLVERELKKVQN</sequence>
<keyword evidence="2" id="KW-0808">Transferase</keyword>
<dbReference type="RefSeq" id="WP_309203698.1">
    <property type="nucleotide sequence ID" value="NZ_CP133548.1"/>
</dbReference>
<gene>
    <name evidence="2" type="ORF">Q9312_06100</name>
</gene>
<protein>
    <submittedName>
        <fullName evidence="2">Methyltransferase domain-containing protein</fullName>
    </submittedName>
</protein>